<dbReference type="Pfam" id="PF03120">
    <property type="entry name" value="OB_DNA_ligase"/>
    <property type="match status" value="1"/>
</dbReference>
<dbReference type="InterPro" id="IPR020923">
    <property type="entry name" value="DNA_ligase_B"/>
</dbReference>
<evidence type="ECO:0000256" key="6">
    <source>
        <dbReference type="ARBA" id="ARBA00034005"/>
    </source>
</evidence>
<dbReference type="Pfam" id="PF01653">
    <property type="entry name" value="DNA_ligase_aden"/>
    <property type="match status" value="1"/>
</dbReference>
<evidence type="ECO:0000259" key="8">
    <source>
        <dbReference type="SMART" id="SM00532"/>
    </source>
</evidence>
<reference evidence="9" key="1">
    <citation type="submission" date="2023-04" db="EMBL/GenBank/DDBJ databases">
        <title>Genome dynamics across the evolutionary transition to endosymbiosis.</title>
        <authorList>
            <person name="Siozios S."/>
            <person name="Nadal-Jimenez P."/>
            <person name="Azagi T."/>
            <person name="Sprong H."/>
            <person name="Frost C.L."/>
            <person name="Parratt S.R."/>
            <person name="Taylor G."/>
            <person name="Brettell L."/>
            <person name="Lew K.C."/>
            <person name="Croft L."/>
            <person name="King K.C."/>
            <person name="Brockhurst M.A."/>
            <person name="Hypsa V."/>
            <person name="Novakova E."/>
            <person name="Darby A.C."/>
            <person name="Hurst G.D.D."/>
        </authorList>
    </citation>
    <scope>NUCLEOTIDE SEQUENCE</scope>
    <source>
        <strain evidence="9">APv</strain>
    </source>
</reference>
<accession>A0AA95K5P7</accession>
<dbReference type="Gene3D" id="3.30.470.30">
    <property type="entry name" value="DNA ligase/mRNA capping enzyme"/>
    <property type="match status" value="1"/>
</dbReference>
<sequence length="569" mass="65789">MRSFIFVSVYYCWRFFLLLFLLNINSSIAQNIQCPDWPKLVLHREIKAINSELKRWDEAYYINGQSLVNDETYDQIFALWKHWSNCLRLPPDKTNTLSLPIKGRKTHPVIHTGLKKITADEIARWIAGRHEVWLQPKVDGVAATFVYKKGKLAALISRGNGIEGIDWTPKADFLPAIPKTIPNHATQLILQGELFWYQTGHQQAIAGGANARNKVAGWLMRKNLLVQQEEQIGIFIWSWPDGPSNMQTQFAQLERWGFPLTKRYSHLVTSVDQITQWQRYYYNQPMPFATDGIVLKQLPYTLGQYWQAGINNWSVAWKYPTQNRVAQVAAVKFNIGRTGKINPIIGILPVEIDGKQIRHISMGSLTRWQAMKILPGDAIQISLSGHGIPKFDKIVWQIKQRKMLSVPEQKNYHQLSCFYYSMRCESQFVARLVWLAKQLKMEGINEKGWLALIRAGKITNLMDWSRLTLEQITEVAMFKANKGKFIYQQFLSAQKRPFSEWLKGLGVPLPEKLFSKINCWNDLSSKEINSAILSRKQQKKLVQFIENKDVKQLVKVLGQHKINGFFNEN</sequence>
<dbReference type="InterPro" id="IPR050326">
    <property type="entry name" value="NAD_dep_DNA_ligaseB"/>
</dbReference>
<dbReference type="InterPro" id="IPR013840">
    <property type="entry name" value="DNAligase_N"/>
</dbReference>
<keyword evidence="4 7" id="KW-0520">NAD</keyword>
<evidence type="ECO:0000256" key="5">
    <source>
        <dbReference type="ARBA" id="ARBA00023204"/>
    </source>
</evidence>
<dbReference type="InterPro" id="IPR012340">
    <property type="entry name" value="NA-bd_OB-fold"/>
</dbReference>
<gene>
    <name evidence="7 9" type="primary">ligB</name>
    <name evidence="9" type="ORF">QE210_17010</name>
</gene>
<dbReference type="EMBL" id="CP123504">
    <property type="protein sequence ID" value="WGM01475.1"/>
    <property type="molecule type" value="Genomic_DNA"/>
</dbReference>
<dbReference type="Gene3D" id="1.10.287.610">
    <property type="entry name" value="Helix hairpin bin"/>
    <property type="match status" value="1"/>
</dbReference>
<feature type="domain" description="NAD-dependent DNA ligase N-terminal" evidence="8">
    <location>
        <begin position="41"/>
        <end position="440"/>
    </location>
</feature>
<organism evidence="9 10">
    <name type="scientific">Arsenophonus nasoniae</name>
    <name type="common">son-killer infecting Nasonia vitripennis</name>
    <dbReference type="NCBI Taxonomy" id="638"/>
    <lineage>
        <taxon>Bacteria</taxon>
        <taxon>Pseudomonadati</taxon>
        <taxon>Pseudomonadota</taxon>
        <taxon>Gammaproteobacteria</taxon>
        <taxon>Enterobacterales</taxon>
        <taxon>Morganellaceae</taxon>
        <taxon>Arsenophonus</taxon>
    </lineage>
</organism>
<comment type="function">
    <text evidence="7">Catalyzes the formation of phosphodiester linkages between 5'-phosphoryl and 3'-hydroxyl groups in double-stranded DNA using NAD as a coenzyme and as the energy source for the reaction.</text>
</comment>
<dbReference type="SUPFAM" id="SSF50249">
    <property type="entry name" value="Nucleic acid-binding proteins"/>
    <property type="match status" value="1"/>
</dbReference>
<dbReference type="PANTHER" id="PTHR47810:SF1">
    <property type="entry name" value="DNA LIGASE B"/>
    <property type="match status" value="1"/>
</dbReference>
<proteinExistence type="inferred from homology"/>
<comment type="similarity">
    <text evidence="7">Belongs to the NAD-dependent DNA ligase family. LigB subfamily.</text>
</comment>
<dbReference type="InterPro" id="IPR004150">
    <property type="entry name" value="NAD_DNA_ligase_OB"/>
</dbReference>
<feature type="active site" description="N6-AMP-lysine intermediate" evidence="7">
    <location>
        <position position="137"/>
    </location>
</feature>
<evidence type="ECO:0000256" key="2">
    <source>
        <dbReference type="ARBA" id="ARBA00022705"/>
    </source>
</evidence>
<dbReference type="HAMAP" id="MF_01587">
    <property type="entry name" value="DNA_ligase_B"/>
    <property type="match status" value="1"/>
</dbReference>
<keyword evidence="5 7" id="KW-0234">DNA repair</keyword>
<dbReference type="InterPro" id="IPR010994">
    <property type="entry name" value="RuvA_2-like"/>
</dbReference>
<dbReference type="EC" id="6.5.1.2" evidence="7"/>
<dbReference type="AlphaFoldDB" id="A0AA95K5P7"/>
<dbReference type="SUPFAM" id="SSF47781">
    <property type="entry name" value="RuvA domain 2-like"/>
    <property type="match status" value="1"/>
</dbReference>
<evidence type="ECO:0000256" key="3">
    <source>
        <dbReference type="ARBA" id="ARBA00022763"/>
    </source>
</evidence>
<protein>
    <recommendedName>
        <fullName evidence="7">DNA ligase B</fullName>
        <ecNumber evidence="7">6.5.1.2</ecNumber>
    </recommendedName>
    <alternativeName>
        <fullName evidence="7">Polydeoxyribonucleotide synthase [NAD(+)] B</fullName>
    </alternativeName>
</protein>
<keyword evidence="1 7" id="KW-0436">Ligase</keyword>
<keyword evidence="2 7" id="KW-0235">DNA replication</keyword>
<evidence type="ECO:0000256" key="4">
    <source>
        <dbReference type="ARBA" id="ARBA00023027"/>
    </source>
</evidence>
<dbReference type="NCBIfam" id="NF005987">
    <property type="entry name" value="PRK08097.1"/>
    <property type="match status" value="1"/>
</dbReference>
<dbReference type="InterPro" id="IPR013839">
    <property type="entry name" value="DNAligase_adenylation"/>
</dbReference>
<dbReference type="RefSeq" id="WP_280624969.1">
    <property type="nucleotide sequence ID" value="NZ_CP123504.1"/>
</dbReference>
<dbReference type="Gene3D" id="2.40.50.140">
    <property type="entry name" value="Nucleic acid-binding proteins"/>
    <property type="match status" value="1"/>
</dbReference>
<dbReference type="GO" id="GO:0003911">
    <property type="term" value="F:DNA ligase (NAD+) activity"/>
    <property type="evidence" value="ECO:0007669"/>
    <property type="project" value="UniProtKB-UniRule"/>
</dbReference>
<evidence type="ECO:0000256" key="7">
    <source>
        <dbReference type="HAMAP-Rule" id="MF_01587"/>
    </source>
</evidence>
<comment type="catalytic activity">
    <reaction evidence="6 7">
        <text>NAD(+) + (deoxyribonucleotide)n-3'-hydroxyl + 5'-phospho-(deoxyribonucleotide)m = (deoxyribonucleotide)n+m + AMP + beta-nicotinamide D-nucleotide.</text>
        <dbReference type="EC" id="6.5.1.2"/>
    </reaction>
</comment>
<dbReference type="SMART" id="SM00532">
    <property type="entry name" value="LIGANc"/>
    <property type="match status" value="1"/>
</dbReference>
<evidence type="ECO:0000313" key="9">
    <source>
        <dbReference type="EMBL" id="WGM01475.1"/>
    </source>
</evidence>
<dbReference type="SUPFAM" id="SSF56091">
    <property type="entry name" value="DNA ligase/mRNA capping enzyme, catalytic domain"/>
    <property type="match status" value="1"/>
</dbReference>
<dbReference type="GO" id="GO:0006281">
    <property type="term" value="P:DNA repair"/>
    <property type="evidence" value="ECO:0007669"/>
    <property type="project" value="UniProtKB-KW"/>
</dbReference>
<dbReference type="PANTHER" id="PTHR47810">
    <property type="entry name" value="DNA LIGASE"/>
    <property type="match status" value="1"/>
</dbReference>
<keyword evidence="3 7" id="KW-0227">DNA damage</keyword>
<dbReference type="GO" id="GO:0006260">
    <property type="term" value="P:DNA replication"/>
    <property type="evidence" value="ECO:0007669"/>
    <property type="project" value="UniProtKB-KW"/>
</dbReference>
<name>A0AA95K5P7_9GAMM</name>
<evidence type="ECO:0000313" key="10">
    <source>
        <dbReference type="Proteomes" id="UP001177595"/>
    </source>
</evidence>
<dbReference type="Proteomes" id="UP001177595">
    <property type="component" value="Chromosome"/>
</dbReference>
<evidence type="ECO:0000256" key="1">
    <source>
        <dbReference type="ARBA" id="ARBA00022598"/>
    </source>
</evidence>